<organism evidence="1 2">
    <name type="scientific">Bacillus thuringiensis HD-771</name>
    <dbReference type="NCBI Taxonomy" id="1218175"/>
    <lineage>
        <taxon>Bacteria</taxon>
        <taxon>Bacillati</taxon>
        <taxon>Bacillota</taxon>
        <taxon>Bacilli</taxon>
        <taxon>Bacillales</taxon>
        <taxon>Bacillaceae</taxon>
        <taxon>Bacillus</taxon>
        <taxon>Bacillus cereus group</taxon>
    </lineage>
</organism>
<dbReference type="EMBL" id="CP003756">
    <property type="protein sequence ID" value="AFQ19941.1"/>
    <property type="molecule type" value="Genomic_DNA"/>
</dbReference>
<gene>
    <name evidence="1" type="ORF">BTG_33048</name>
</gene>
<geneLocation type="plasmid" evidence="1 2">
    <name>p04</name>
</geneLocation>
<accession>A0A9W3JH97</accession>
<proteinExistence type="predicted"/>
<dbReference type="AlphaFoldDB" id="A0A9W3JH97"/>
<evidence type="ECO:0000313" key="2">
    <source>
        <dbReference type="Proteomes" id="UP000005259"/>
    </source>
</evidence>
<dbReference type="RefSeq" id="WP_000913426.1">
    <property type="nucleotide sequence ID" value="NC_018488.1"/>
</dbReference>
<evidence type="ECO:0000313" key="1">
    <source>
        <dbReference type="EMBL" id="AFQ19941.1"/>
    </source>
</evidence>
<protein>
    <submittedName>
        <fullName evidence="1">Uncharacterized protein</fullName>
    </submittedName>
</protein>
<reference evidence="1 2" key="1">
    <citation type="submission" date="2012-08" db="EMBL/GenBank/DDBJ databases">
        <authorList>
            <person name="Doggett N."/>
            <person name="Teshima H."/>
            <person name="Bruce D."/>
            <person name="Detter J.C."/>
            <person name="Johnson S.L."/>
            <person name="Han C."/>
        </authorList>
    </citation>
    <scope>NUCLEOTIDE SEQUENCE [LARGE SCALE GENOMIC DNA]</scope>
    <source>
        <strain evidence="1 2">HD-771</strain>
        <plasmid evidence="1 2">p04</plasmid>
    </source>
</reference>
<name>A0A9W3JH97_BACTU</name>
<sequence length="68" mass="7836">MLKKGDKVVMHTCGEAQHYDGKIWTCTTDEFVRGEGVYTQNLVFLEEFSGCFLAKYLQRVKFVQKGII</sequence>
<dbReference type="Proteomes" id="UP000005259">
    <property type="component" value="Plasmid p04"/>
</dbReference>
<keyword evidence="1" id="KW-0614">Plasmid</keyword>
<dbReference type="KEGG" id="bti:BTG_33048"/>